<dbReference type="InterPro" id="IPR045249">
    <property type="entry name" value="HARBI1-like"/>
</dbReference>
<evidence type="ECO:0000256" key="1">
    <source>
        <dbReference type="ARBA" id="ARBA00001968"/>
    </source>
</evidence>
<keyword evidence="7" id="KW-0539">Nucleus</keyword>
<dbReference type="Pfam" id="PF13359">
    <property type="entry name" value="DDE_Tnp_4"/>
    <property type="match status" value="1"/>
</dbReference>
<evidence type="ECO:0000313" key="10">
    <source>
        <dbReference type="Proteomes" id="UP001487740"/>
    </source>
</evidence>
<evidence type="ECO:0000256" key="4">
    <source>
        <dbReference type="ARBA" id="ARBA00022722"/>
    </source>
</evidence>
<dbReference type="GO" id="GO:0016787">
    <property type="term" value="F:hydrolase activity"/>
    <property type="evidence" value="ECO:0007669"/>
    <property type="project" value="UniProtKB-KW"/>
</dbReference>
<keyword evidence="4" id="KW-0540">Nuclease</keyword>
<evidence type="ECO:0000256" key="2">
    <source>
        <dbReference type="ARBA" id="ARBA00004123"/>
    </source>
</evidence>
<evidence type="ECO:0000256" key="6">
    <source>
        <dbReference type="ARBA" id="ARBA00022801"/>
    </source>
</evidence>
<keyword evidence="10" id="KW-1185">Reference proteome</keyword>
<dbReference type="GO" id="GO:0004518">
    <property type="term" value="F:nuclease activity"/>
    <property type="evidence" value="ECO:0007669"/>
    <property type="project" value="UniProtKB-KW"/>
</dbReference>
<feature type="domain" description="DDE Tnp4" evidence="8">
    <location>
        <begin position="108"/>
        <end position="233"/>
    </location>
</feature>
<evidence type="ECO:0000256" key="7">
    <source>
        <dbReference type="ARBA" id="ARBA00023242"/>
    </source>
</evidence>
<dbReference type="AlphaFoldDB" id="A0AAW0STZ0"/>
<dbReference type="EMBL" id="JARAKH010000045">
    <property type="protein sequence ID" value="KAK8378548.1"/>
    <property type="molecule type" value="Genomic_DNA"/>
</dbReference>
<dbReference type="Proteomes" id="UP001487740">
    <property type="component" value="Unassembled WGS sequence"/>
</dbReference>
<dbReference type="InterPro" id="IPR027806">
    <property type="entry name" value="HARBI1_dom"/>
</dbReference>
<comment type="subcellular location">
    <subcellularLocation>
        <location evidence="2">Nucleus</location>
    </subcellularLocation>
</comment>
<organism evidence="9 10">
    <name type="scientific">Scylla paramamosain</name>
    <name type="common">Mud crab</name>
    <dbReference type="NCBI Taxonomy" id="85552"/>
    <lineage>
        <taxon>Eukaryota</taxon>
        <taxon>Metazoa</taxon>
        <taxon>Ecdysozoa</taxon>
        <taxon>Arthropoda</taxon>
        <taxon>Crustacea</taxon>
        <taxon>Multicrustacea</taxon>
        <taxon>Malacostraca</taxon>
        <taxon>Eumalacostraca</taxon>
        <taxon>Eucarida</taxon>
        <taxon>Decapoda</taxon>
        <taxon>Pleocyemata</taxon>
        <taxon>Brachyura</taxon>
        <taxon>Eubrachyura</taxon>
        <taxon>Portunoidea</taxon>
        <taxon>Portunidae</taxon>
        <taxon>Portuninae</taxon>
        <taxon>Scylla</taxon>
    </lineage>
</organism>
<dbReference type="GO" id="GO:0046872">
    <property type="term" value="F:metal ion binding"/>
    <property type="evidence" value="ECO:0007669"/>
    <property type="project" value="UniProtKB-KW"/>
</dbReference>
<name>A0AAW0STZ0_SCYPA</name>
<comment type="cofactor">
    <cofactor evidence="1">
        <name>a divalent metal cation</name>
        <dbReference type="ChEBI" id="CHEBI:60240"/>
    </cofactor>
</comment>
<keyword evidence="6" id="KW-0378">Hydrolase</keyword>
<dbReference type="PANTHER" id="PTHR22930:SF198">
    <property type="entry name" value="DDE TNP4 DOMAIN-CONTAINING PROTEIN"/>
    <property type="match status" value="1"/>
</dbReference>
<protein>
    <recommendedName>
        <fullName evidence="8">DDE Tnp4 domain-containing protein</fullName>
    </recommendedName>
</protein>
<evidence type="ECO:0000259" key="8">
    <source>
        <dbReference type="Pfam" id="PF13359"/>
    </source>
</evidence>
<evidence type="ECO:0000256" key="3">
    <source>
        <dbReference type="ARBA" id="ARBA00006958"/>
    </source>
</evidence>
<dbReference type="PANTHER" id="PTHR22930">
    <property type="match status" value="1"/>
</dbReference>
<keyword evidence="5" id="KW-0479">Metal-binding</keyword>
<evidence type="ECO:0000256" key="5">
    <source>
        <dbReference type="ARBA" id="ARBA00022723"/>
    </source>
</evidence>
<accession>A0AAW0STZ0</accession>
<reference evidence="9 10" key="1">
    <citation type="submission" date="2023-03" db="EMBL/GenBank/DDBJ databases">
        <title>High-quality genome of Scylla paramamosain provides insights in environmental adaptation.</title>
        <authorList>
            <person name="Zhang L."/>
        </authorList>
    </citation>
    <scope>NUCLEOTIDE SEQUENCE [LARGE SCALE GENOMIC DNA]</scope>
    <source>
        <strain evidence="9">LZ_2023a</strain>
        <tissue evidence="9">Muscle</tissue>
    </source>
</reference>
<evidence type="ECO:0000313" key="9">
    <source>
        <dbReference type="EMBL" id="KAK8378548.1"/>
    </source>
</evidence>
<gene>
    <name evidence="9" type="ORF">O3P69_011209</name>
</gene>
<comment type="similarity">
    <text evidence="3">Belongs to the HARBI1 family.</text>
</comment>
<proteinExistence type="inferred from homology"/>
<dbReference type="GO" id="GO:0005634">
    <property type="term" value="C:nucleus"/>
    <property type="evidence" value="ECO:0007669"/>
    <property type="project" value="UniProtKB-SubCell"/>
</dbReference>
<sequence length="311" mass="35786">MPPAMFDELLTRLTPMLSKQDTKYRKALDPGLKLAITLRHLSTGDKYPMLQYNFRVAHNTISTFIPEVCRAIAEEYKAEWRPITDDFDRRWNIPHACGALDGKHVVIRFLWIDVGGCGSMSDAQIYNAPELKECLENGTIGFPVPDPLPNDNRDTPYSILGDDAFGLRTYLMKPYSNRNLTREQHITNYRFSKGVVENAFRILAQRWQVLLTTMQQGPDTMRNIVEAFVCLHNLKRSRYPKMKDPLLDNVNGQQNVNLGSWRDHVNMHDVTIVKGSNRDTVAPKKQREYLKLYFNSPAGAVPWQDRMIDAE</sequence>
<comment type="caution">
    <text evidence="9">The sequence shown here is derived from an EMBL/GenBank/DDBJ whole genome shotgun (WGS) entry which is preliminary data.</text>
</comment>